<sequence>MPSRACEGFDEADVLGASSRLGRGVEGCAADAEAMRFLTKRDSGMRPDLSRCGYRFVKRVFDVLVSGVALALLLVPGAFLCAVICAKSPGTGPLYSQWRVGRVRRDGSYRLFRMTGMTVYIVATGFGRRRYHVEIACEIAGRDNLMLDNLARGFWRHADGMSNEANFASGLTLAVA</sequence>
<keyword evidence="1" id="KW-0812">Transmembrane</keyword>
<keyword evidence="3" id="KW-1185">Reference proteome</keyword>
<proteinExistence type="predicted"/>
<dbReference type="Proteomes" id="UP000236488">
    <property type="component" value="Unassembled WGS sequence"/>
</dbReference>
<evidence type="ECO:0000313" key="2">
    <source>
        <dbReference type="EMBL" id="PNV64796.1"/>
    </source>
</evidence>
<comment type="caution">
    <text evidence="2">The sequence shown here is derived from an EMBL/GenBank/DDBJ whole genome shotgun (WGS) entry which is preliminary data.</text>
</comment>
<organism evidence="2 3">
    <name type="scientific">Rubneribacter badeniensis</name>
    <dbReference type="NCBI Taxonomy" id="2070688"/>
    <lineage>
        <taxon>Bacteria</taxon>
        <taxon>Bacillati</taxon>
        <taxon>Actinomycetota</taxon>
        <taxon>Coriobacteriia</taxon>
        <taxon>Eggerthellales</taxon>
        <taxon>Eggerthellaceae</taxon>
        <taxon>Rubneribacter</taxon>
    </lineage>
</organism>
<evidence type="ECO:0000256" key="1">
    <source>
        <dbReference type="SAM" id="Phobius"/>
    </source>
</evidence>
<feature type="transmembrane region" description="Helical" evidence="1">
    <location>
        <begin position="63"/>
        <end position="86"/>
    </location>
</feature>
<dbReference type="AlphaFoldDB" id="A0A2K2U383"/>
<name>A0A2K2U383_9ACTN</name>
<gene>
    <name evidence="2" type="ORF">C2L80_10080</name>
</gene>
<protein>
    <submittedName>
        <fullName evidence="2">Uncharacterized protein</fullName>
    </submittedName>
</protein>
<keyword evidence="1" id="KW-0472">Membrane</keyword>
<keyword evidence="1" id="KW-1133">Transmembrane helix</keyword>
<dbReference type="EMBL" id="PPEL01000067">
    <property type="protein sequence ID" value="PNV64796.1"/>
    <property type="molecule type" value="Genomic_DNA"/>
</dbReference>
<evidence type="ECO:0000313" key="3">
    <source>
        <dbReference type="Proteomes" id="UP000236488"/>
    </source>
</evidence>
<accession>A0A2K2U383</accession>
<reference evidence="2 3" key="1">
    <citation type="journal article" date="2018" name="Int. J. Syst. Evol. Microbiol.">
        <title>Rubneribacter badeniensis gen. nov., sp. nov. and Enteroscipio rubneri gen. nov., sp. nov., new members of the Eggerthellaceae isolated from human faeces.</title>
        <authorList>
            <person name="Danylec N."/>
            <person name="Gobl A."/>
            <person name="Stoll D.A."/>
            <person name="Hetzer B."/>
            <person name="Kulling S.E."/>
            <person name="Huch M."/>
        </authorList>
    </citation>
    <scope>NUCLEOTIDE SEQUENCE [LARGE SCALE GENOMIC DNA]</scope>
    <source>
        <strain evidence="2 3">ResAG-85</strain>
    </source>
</reference>